<evidence type="ECO:0000313" key="2">
    <source>
        <dbReference type="EMBL" id="KAK4505027.1"/>
    </source>
</evidence>
<keyword evidence="1" id="KW-0732">Signal</keyword>
<organism evidence="2 3">
    <name type="scientific">Zasmidium cellare</name>
    <name type="common">Wine cellar mold</name>
    <name type="synonym">Racodium cellare</name>
    <dbReference type="NCBI Taxonomy" id="395010"/>
    <lineage>
        <taxon>Eukaryota</taxon>
        <taxon>Fungi</taxon>
        <taxon>Dikarya</taxon>
        <taxon>Ascomycota</taxon>
        <taxon>Pezizomycotina</taxon>
        <taxon>Dothideomycetes</taxon>
        <taxon>Dothideomycetidae</taxon>
        <taxon>Mycosphaerellales</taxon>
        <taxon>Mycosphaerellaceae</taxon>
        <taxon>Zasmidium</taxon>
    </lineage>
</organism>
<dbReference type="Proteomes" id="UP001305779">
    <property type="component" value="Unassembled WGS sequence"/>
</dbReference>
<gene>
    <name evidence="2" type="ORF">PRZ48_002990</name>
</gene>
<reference evidence="2 3" key="1">
    <citation type="journal article" date="2023" name="G3 (Bethesda)">
        <title>A chromosome-level genome assembly of Zasmidium syzygii isolated from banana leaves.</title>
        <authorList>
            <person name="van Westerhoven A.C."/>
            <person name="Mehrabi R."/>
            <person name="Talebi R."/>
            <person name="Steentjes M.B.F."/>
            <person name="Corcolon B."/>
            <person name="Chong P.A."/>
            <person name="Kema G.H.J."/>
            <person name="Seidl M.F."/>
        </authorList>
    </citation>
    <scope>NUCLEOTIDE SEQUENCE [LARGE SCALE GENOMIC DNA]</scope>
    <source>
        <strain evidence="2 3">P124</strain>
    </source>
</reference>
<feature type="chain" id="PRO_5046150480" evidence="1">
    <location>
        <begin position="21"/>
        <end position="334"/>
    </location>
</feature>
<protein>
    <submittedName>
        <fullName evidence="2">Uncharacterized protein</fullName>
    </submittedName>
</protein>
<sequence length="334" mass="37057">MRLRSTFVLAGLHLAAVSKASPIAANDGTCIEQTLFCYQSGETTTQNIINEAVEGLCKKYDGLDLGGRLQAAFDFYISRTGHHIGAEISRHGLVVADCDYNITYKTCKEWLPKAFDECPTHQGGNLTDDRCGLRWLIDPDVLGDQDMANATATKKDCGEAEATTPPCPTFKVISAEGFRNVSWAVPGNKSSLKRYPDMSYMGDWGDEGCYNSGYQRSTDDFMQAATAFCNQFNFQVWLSLQVQPGSEPLCMLFAQCMLMMMNFIETTCADEKHGGWALNDHGYLIIDGDPLQHDNEHQTAPDLDCTDDKAINALIAAHPPQRHHEYDDWTCPSH</sequence>
<evidence type="ECO:0000313" key="3">
    <source>
        <dbReference type="Proteomes" id="UP001305779"/>
    </source>
</evidence>
<keyword evidence="3" id="KW-1185">Reference proteome</keyword>
<accession>A0ABR0EU46</accession>
<evidence type="ECO:0000256" key="1">
    <source>
        <dbReference type="SAM" id="SignalP"/>
    </source>
</evidence>
<comment type="caution">
    <text evidence="2">The sequence shown here is derived from an EMBL/GenBank/DDBJ whole genome shotgun (WGS) entry which is preliminary data.</text>
</comment>
<dbReference type="EMBL" id="JAXOVC010000002">
    <property type="protein sequence ID" value="KAK4505027.1"/>
    <property type="molecule type" value="Genomic_DNA"/>
</dbReference>
<name>A0ABR0EU46_ZASCE</name>
<feature type="signal peptide" evidence="1">
    <location>
        <begin position="1"/>
        <end position="20"/>
    </location>
</feature>
<proteinExistence type="predicted"/>